<sequence length="153" mass="16196">MDALVLSIVIYTLAGTLLALIEAVRALANNLEHQARKRSWSERIDPAKQVLKEWLDYVGRGGAAGFVASNLVWTVGASIASFASWGQVVGLGASIGTALGQLAHMVKFVWQRTANASAPGTAAPRQVRVLFVVMMLAVPVSSVLGDVLGDIVR</sequence>
<evidence type="ECO:0000313" key="1">
    <source>
        <dbReference type="EMBL" id="GAA1940351.1"/>
    </source>
</evidence>
<evidence type="ECO:0000313" key="2">
    <source>
        <dbReference type="Proteomes" id="UP001501116"/>
    </source>
</evidence>
<name>A0ABN2Q0Y8_9PSEU</name>
<keyword evidence="2" id="KW-1185">Reference proteome</keyword>
<organism evidence="1 2">
    <name type="scientific">Amycolatopsis minnesotensis</name>
    <dbReference type="NCBI Taxonomy" id="337894"/>
    <lineage>
        <taxon>Bacteria</taxon>
        <taxon>Bacillati</taxon>
        <taxon>Actinomycetota</taxon>
        <taxon>Actinomycetes</taxon>
        <taxon>Pseudonocardiales</taxon>
        <taxon>Pseudonocardiaceae</taxon>
        <taxon>Amycolatopsis</taxon>
    </lineage>
</organism>
<accession>A0ABN2Q0Y8</accession>
<protein>
    <submittedName>
        <fullName evidence="1">Uncharacterized protein</fullName>
    </submittedName>
</protein>
<dbReference type="RefSeq" id="WP_344412768.1">
    <property type="nucleotide sequence ID" value="NZ_BAAANN010000002.1"/>
</dbReference>
<comment type="caution">
    <text evidence="1">The sequence shown here is derived from an EMBL/GenBank/DDBJ whole genome shotgun (WGS) entry which is preliminary data.</text>
</comment>
<dbReference type="Proteomes" id="UP001501116">
    <property type="component" value="Unassembled WGS sequence"/>
</dbReference>
<proteinExistence type="predicted"/>
<gene>
    <name evidence="1" type="ORF">GCM10009754_04400</name>
</gene>
<dbReference type="EMBL" id="BAAANN010000002">
    <property type="protein sequence ID" value="GAA1940351.1"/>
    <property type="molecule type" value="Genomic_DNA"/>
</dbReference>
<reference evidence="1 2" key="1">
    <citation type="journal article" date="2019" name="Int. J. Syst. Evol. Microbiol.">
        <title>The Global Catalogue of Microorganisms (GCM) 10K type strain sequencing project: providing services to taxonomists for standard genome sequencing and annotation.</title>
        <authorList>
            <consortium name="The Broad Institute Genomics Platform"/>
            <consortium name="The Broad Institute Genome Sequencing Center for Infectious Disease"/>
            <person name="Wu L."/>
            <person name="Ma J."/>
        </authorList>
    </citation>
    <scope>NUCLEOTIDE SEQUENCE [LARGE SCALE GENOMIC DNA]</scope>
    <source>
        <strain evidence="1 2">JCM 14545</strain>
    </source>
</reference>